<evidence type="ECO:0000256" key="12">
    <source>
        <dbReference type="ARBA" id="ARBA00025849"/>
    </source>
</evidence>
<dbReference type="PRINTS" id="PR01374">
    <property type="entry name" value="TONBPROTEIN"/>
</dbReference>
<keyword evidence="6 13" id="KW-0997">Cell inner membrane</keyword>
<evidence type="ECO:0000256" key="14">
    <source>
        <dbReference type="SAM" id="MobiDB-lite"/>
    </source>
</evidence>
<protein>
    <recommendedName>
        <fullName evidence="3 13">Protein TonB</fullName>
    </recommendedName>
</protein>
<evidence type="ECO:0000256" key="5">
    <source>
        <dbReference type="ARBA" id="ARBA00022475"/>
    </source>
</evidence>
<keyword evidence="10" id="KW-1133">Transmembrane helix</keyword>
<dbReference type="InterPro" id="IPR006260">
    <property type="entry name" value="TonB/TolA_C"/>
</dbReference>
<evidence type="ECO:0000256" key="7">
    <source>
        <dbReference type="ARBA" id="ARBA00022692"/>
    </source>
</evidence>
<evidence type="ECO:0000256" key="6">
    <source>
        <dbReference type="ARBA" id="ARBA00022519"/>
    </source>
</evidence>
<evidence type="ECO:0000256" key="8">
    <source>
        <dbReference type="ARBA" id="ARBA00022737"/>
    </source>
</evidence>
<dbReference type="InterPro" id="IPR003538">
    <property type="entry name" value="TonB"/>
</dbReference>
<feature type="domain" description="TonB C-terminal" evidence="15">
    <location>
        <begin position="59"/>
        <end position="146"/>
    </location>
</feature>
<feature type="non-terminal residue" evidence="16">
    <location>
        <position position="1"/>
    </location>
</feature>
<evidence type="ECO:0000256" key="2">
    <source>
        <dbReference type="ARBA" id="ARBA00006555"/>
    </source>
</evidence>
<keyword evidence="11" id="KW-0472">Membrane</keyword>
<keyword evidence="7" id="KW-0812">Transmembrane</keyword>
<dbReference type="Gene3D" id="3.30.2420.10">
    <property type="entry name" value="TonB"/>
    <property type="match status" value="1"/>
</dbReference>
<reference evidence="16" key="1">
    <citation type="journal article" date="2021" name="PeerJ">
        <title>Extensive microbial diversity within the chicken gut microbiome revealed by metagenomics and culture.</title>
        <authorList>
            <person name="Gilroy R."/>
            <person name="Ravi A."/>
            <person name="Getino M."/>
            <person name="Pursley I."/>
            <person name="Horton D.L."/>
            <person name="Alikhan N.F."/>
            <person name="Baker D."/>
            <person name="Gharbi K."/>
            <person name="Hall N."/>
            <person name="Watson M."/>
            <person name="Adriaenssens E.M."/>
            <person name="Foster-Nyarko E."/>
            <person name="Jarju S."/>
            <person name="Secka A."/>
            <person name="Antonio M."/>
            <person name="Oren A."/>
            <person name="Chaudhuri R.R."/>
            <person name="La Ragione R."/>
            <person name="Hildebrand F."/>
            <person name="Pallen M.J."/>
        </authorList>
    </citation>
    <scope>NUCLEOTIDE SEQUENCE</scope>
    <source>
        <strain evidence="16">1193</strain>
    </source>
</reference>
<dbReference type="GO" id="GO:0030288">
    <property type="term" value="C:outer membrane-bounded periplasmic space"/>
    <property type="evidence" value="ECO:0007669"/>
    <property type="project" value="InterPro"/>
</dbReference>
<organism evidence="16 17">
    <name type="scientific">Candidatus Halomonas stercoripullorum</name>
    <dbReference type="NCBI Taxonomy" id="2838617"/>
    <lineage>
        <taxon>Bacteria</taxon>
        <taxon>Pseudomonadati</taxon>
        <taxon>Pseudomonadota</taxon>
        <taxon>Gammaproteobacteria</taxon>
        <taxon>Oceanospirillales</taxon>
        <taxon>Halomonadaceae</taxon>
        <taxon>Halomonas</taxon>
    </lineage>
</organism>
<evidence type="ECO:0000313" key="17">
    <source>
        <dbReference type="Proteomes" id="UP000824248"/>
    </source>
</evidence>
<dbReference type="InterPro" id="IPR051045">
    <property type="entry name" value="TonB-dependent_transducer"/>
</dbReference>
<keyword evidence="5 13" id="KW-1003">Cell membrane</keyword>
<feature type="compositionally biased region" description="Low complexity" evidence="14">
    <location>
        <begin position="45"/>
        <end position="58"/>
    </location>
</feature>
<dbReference type="PANTHER" id="PTHR33446:SF8">
    <property type="entry name" value="PROTEIN TONB"/>
    <property type="match status" value="1"/>
</dbReference>
<dbReference type="EMBL" id="DXFC01000183">
    <property type="protein sequence ID" value="HIX61798.1"/>
    <property type="molecule type" value="Genomic_DNA"/>
</dbReference>
<evidence type="ECO:0000313" key="16">
    <source>
        <dbReference type="EMBL" id="HIX61798.1"/>
    </source>
</evidence>
<comment type="caution">
    <text evidence="16">The sequence shown here is derived from an EMBL/GenBank/DDBJ whole genome shotgun (WGS) entry which is preliminary data.</text>
</comment>
<evidence type="ECO:0000256" key="11">
    <source>
        <dbReference type="ARBA" id="ARBA00023136"/>
    </source>
</evidence>
<evidence type="ECO:0000256" key="3">
    <source>
        <dbReference type="ARBA" id="ARBA00022362"/>
    </source>
</evidence>
<keyword evidence="4 13" id="KW-0813">Transport</keyword>
<evidence type="ECO:0000256" key="4">
    <source>
        <dbReference type="ARBA" id="ARBA00022448"/>
    </source>
</evidence>
<feature type="region of interest" description="Disordered" evidence="14">
    <location>
        <begin position="1"/>
        <end position="79"/>
    </location>
</feature>
<gene>
    <name evidence="16" type="ORF">H9854_06155</name>
</gene>
<dbReference type="GO" id="GO:0055085">
    <property type="term" value="P:transmembrane transport"/>
    <property type="evidence" value="ECO:0007669"/>
    <property type="project" value="InterPro"/>
</dbReference>
<evidence type="ECO:0000256" key="9">
    <source>
        <dbReference type="ARBA" id="ARBA00022927"/>
    </source>
</evidence>
<dbReference type="Proteomes" id="UP000824248">
    <property type="component" value="Unassembled WGS sequence"/>
</dbReference>
<name>A0A9D1WMU8_9GAMM</name>
<dbReference type="GO" id="GO:0015891">
    <property type="term" value="P:siderophore transport"/>
    <property type="evidence" value="ECO:0007669"/>
    <property type="project" value="InterPro"/>
</dbReference>
<proteinExistence type="inferred from homology"/>
<comment type="subcellular location">
    <subcellularLocation>
        <location evidence="1 13">Cell inner membrane</location>
        <topology evidence="1 13">Single-pass membrane protein</topology>
        <orientation evidence="1 13">Periplasmic side</orientation>
    </subcellularLocation>
</comment>
<evidence type="ECO:0000256" key="1">
    <source>
        <dbReference type="ARBA" id="ARBA00004383"/>
    </source>
</evidence>
<dbReference type="GO" id="GO:0031992">
    <property type="term" value="F:energy transducer activity"/>
    <property type="evidence" value="ECO:0007669"/>
    <property type="project" value="InterPro"/>
</dbReference>
<evidence type="ECO:0000256" key="10">
    <source>
        <dbReference type="ARBA" id="ARBA00022989"/>
    </source>
</evidence>
<keyword evidence="9 13" id="KW-0653">Protein transport</keyword>
<feature type="compositionally biased region" description="Acidic residues" evidence="14">
    <location>
        <begin position="1"/>
        <end position="16"/>
    </location>
</feature>
<dbReference type="PANTHER" id="PTHR33446">
    <property type="entry name" value="PROTEIN TONB-RELATED"/>
    <property type="match status" value="1"/>
</dbReference>
<dbReference type="GO" id="GO:0098797">
    <property type="term" value="C:plasma membrane protein complex"/>
    <property type="evidence" value="ECO:0007669"/>
    <property type="project" value="TreeGrafter"/>
</dbReference>
<keyword evidence="13" id="KW-0735">Signal-anchor</keyword>
<evidence type="ECO:0000259" key="15">
    <source>
        <dbReference type="PROSITE" id="PS52015"/>
    </source>
</evidence>
<dbReference type="PROSITE" id="PS52015">
    <property type="entry name" value="TONB_CTD"/>
    <property type="match status" value="1"/>
</dbReference>
<feature type="compositionally biased region" description="Pro residues" evidence="14">
    <location>
        <begin position="17"/>
        <end position="44"/>
    </location>
</feature>
<comment type="similarity">
    <text evidence="2 13">Belongs to the TonB family.</text>
</comment>
<dbReference type="SUPFAM" id="SSF74653">
    <property type="entry name" value="TolA/TonB C-terminal domain"/>
    <property type="match status" value="1"/>
</dbReference>
<dbReference type="NCBIfam" id="TIGR01352">
    <property type="entry name" value="tonB_Cterm"/>
    <property type="match status" value="1"/>
</dbReference>
<dbReference type="GO" id="GO:0015031">
    <property type="term" value="P:protein transport"/>
    <property type="evidence" value="ECO:0007669"/>
    <property type="project" value="UniProtKB-UniRule"/>
</dbReference>
<keyword evidence="8" id="KW-0677">Repeat</keyword>
<dbReference type="Pfam" id="PF03544">
    <property type="entry name" value="TonB_C"/>
    <property type="match status" value="1"/>
</dbReference>
<reference evidence="16" key="2">
    <citation type="submission" date="2021-04" db="EMBL/GenBank/DDBJ databases">
        <authorList>
            <person name="Gilroy R."/>
        </authorList>
    </citation>
    <scope>NUCLEOTIDE SEQUENCE</scope>
    <source>
        <strain evidence="16">1193</strain>
    </source>
</reference>
<accession>A0A9D1WMU8</accession>
<comment type="subunit">
    <text evidence="12">Homodimer. Forms a complex with the accessory proteins ExbB and ExbD.</text>
</comment>
<comment type="function">
    <text evidence="13">Interacts with outer membrane receptor proteins that carry out high-affinity binding and energy dependent uptake into the periplasmic space of specific substrates. It could act to transduce energy from the cytoplasmic membrane to specific energy-requiring processes in the outer membrane, resulting in the release into the periplasm of ligands bound by these outer membrane proteins.</text>
</comment>
<dbReference type="InterPro" id="IPR037682">
    <property type="entry name" value="TonB_C"/>
</dbReference>
<dbReference type="AlphaFoldDB" id="A0A9D1WMU8"/>
<sequence length="146" mass="15936">EPEPEPEPIPEPEPEPMPEPVPDPQPSPSEPTPNPTYEPTPAPAAPAQQAAPAEPQGPVDVGELAPTNRVPPQYPPRAQRRNLEGYVELQFVVRADGSVDASSIEVLAARPGNVFEEAAERAIASWQFEPANGLRRARQRLEFQLR</sequence>
<evidence type="ECO:0000256" key="13">
    <source>
        <dbReference type="RuleBase" id="RU362123"/>
    </source>
</evidence>